<comment type="similarity">
    <text evidence="1">Belongs to the LysR transcriptional regulatory family.</text>
</comment>
<evidence type="ECO:0000256" key="1">
    <source>
        <dbReference type="ARBA" id="ARBA00009437"/>
    </source>
</evidence>
<sequence>MSLRFSRPRASIDQRCIISVIFFSCYQMHFSTDSLTLTHGRQWRYLFPPLIPEERQSMTDTLKDIPVFVAAVEAGSFAQAAVRLHLSRSAVGKSIARLEARLGVRLFQRTTRSQSLTDNGALFYERCLRALQEIRGAESLLETGKHQVSGRLRVAMPVLFGRQCIAPLLIALTQEHPALELEMSFSDRVVDIVEEGFDMAVRNGALPDSTMLVARRLGEHRMVLCAAPEYLRNNGQPETVADLRQHKAINYLRSGRVLPWELADHEGISHTLIPRSSLNMDDLQAICDAALAGHGIAWLPCWMVRKELQNGSLIPLLKQAPDVRFDVHAVWQQTPHLPLRVRIAVDMLVSRLPSVLSLELDADNSAPTKKPR</sequence>
<dbReference type="Pfam" id="PF03466">
    <property type="entry name" value="LysR_substrate"/>
    <property type="match status" value="1"/>
</dbReference>
<dbReference type="Proteomes" id="UP000007838">
    <property type="component" value="Chromosome"/>
</dbReference>
<dbReference type="GO" id="GO:0003677">
    <property type="term" value="F:DNA binding"/>
    <property type="evidence" value="ECO:0007669"/>
    <property type="project" value="UniProtKB-KW"/>
</dbReference>
<evidence type="ECO:0000313" key="7">
    <source>
        <dbReference type="Proteomes" id="UP000007838"/>
    </source>
</evidence>
<dbReference type="SUPFAM" id="SSF53850">
    <property type="entry name" value="Periplasmic binding protein-like II"/>
    <property type="match status" value="1"/>
</dbReference>
<dbReference type="FunFam" id="1.10.10.10:FF:000001">
    <property type="entry name" value="LysR family transcriptional regulator"/>
    <property type="match status" value="1"/>
</dbReference>
<dbReference type="PRINTS" id="PR00039">
    <property type="entry name" value="HTHLYSR"/>
</dbReference>
<dbReference type="CDD" id="cd08475">
    <property type="entry name" value="PBP2_CrgA_like_6"/>
    <property type="match status" value="1"/>
</dbReference>
<keyword evidence="3" id="KW-0238">DNA-binding</keyword>
<dbReference type="Gene3D" id="3.40.190.290">
    <property type="match status" value="1"/>
</dbReference>
<dbReference type="InterPro" id="IPR000847">
    <property type="entry name" value="LysR_HTH_N"/>
</dbReference>
<feature type="domain" description="HTH lysR-type" evidence="5">
    <location>
        <begin position="60"/>
        <end position="117"/>
    </location>
</feature>
<keyword evidence="4" id="KW-0804">Transcription</keyword>
<protein>
    <submittedName>
        <fullName evidence="6">HTH-type transcriptional activator AaeR</fullName>
    </submittedName>
</protein>
<evidence type="ECO:0000256" key="4">
    <source>
        <dbReference type="ARBA" id="ARBA00023163"/>
    </source>
</evidence>
<evidence type="ECO:0000313" key="6">
    <source>
        <dbReference type="EMBL" id="AEW71446.1"/>
    </source>
</evidence>
<keyword evidence="2" id="KW-0805">Transcription regulation</keyword>
<dbReference type="eggNOG" id="COG0583">
    <property type="taxonomic scope" value="Bacteria"/>
</dbReference>
<dbReference type="PANTHER" id="PTHR30537">
    <property type="entry name" value="HTH-TYPE TRANSCRIPTIONAL REGULATOR"/>
    <property type="match status" value="1"/>
</dbReference>
<dbReference type="EMBL" id="CP002886">
    <property type="protein sequence ID" value="AEW71446.1"/>
    <property type="molecule type" value="Genomic_DNA"/>
</dbReference>
<proteinExistence type="inferred from homology"/>
<dbReference type="PROSITE" id="PS50931">
    <property type="entry name" value="HTH_LYSR"/>
    <property type="match status" value="1"/>
</dbReference>
<name>G8LES3_9ENTR</name>
<dbReference type="GO" id="GO:0003700">
    <property type="term" value="F:DNA-binding transcription factor activity"/>
    <property type="evidence" value="ECO:0007669"/>
    <property type="project" value="InterPro"/>
</dbReference>
<dbReference type="PANTHER" id="PTHR30537:SF5">
    <property type="entry name" value="HTH-TYPE TRANSCRIPTIONAL ACTIVATOR TTDR-RELATED"/>
    <property type="match status" value="1"/>
</dbReference>
<reference evidence="6 7" key="1">
    <citation type="journal article" date="2011" name="Stand. Genomic Sci.">
        <title>Complete genome of the onion pathogen Enterobacter cloacae EcWSU1.</title>
        <authorList>
            <person name="Humann J.L."/>
            <person name="Wildung M."/>
            <person name="Cheng C.H."/>
            <person name="Lee T."/>
            <person name="Stewart J.E."/>
            <person name="Drew J.C."/>
            <person name="Triplett E.W."/>
            <person name="Main D."/>
            <person name="Schroeder B.K."/>
        </authorList>
    </citation>
    <scope>NUCLEOTIDE SEQUENCE [LARGE SCALE GENOMIC DNA]</scope>
    <source>
        <strain evidence="6 7">EcWSU1</strain>
    </source>
</reference>
<gene>
    <name evidence="6" type="primary">aaeR</name>
    <name evidence="6" type="ORF">EcWSU1_00006</name>
</gene>
<dbReference type="InterPro" id="IPR036390">
    <property type="entry name" value="WH_DNA-bd_sf"/>
</dbReference>
<dbReference type="InterPro" id="IPR005119">
    <property type="entry name" value="LysR_subst-bd"/>
</dbReference>
<organism evidence="6 7">
    <name type="scientific">Enterobacter ludwigii</name>
    <dbReference type="NCBI Taxonomy" id="299767"/>
    <lineage>
        <taxon>Bacteria</taxon>
        <taxon>Pseudomonadati</taxon>
        <taxon>Pseudomonadota</taxon>
        <taxon>Gammaproteobacteria</taxon>
        <taxon>Enterobacterales</taxon>
        <taxon>Enterobacteriaceae</taxon>
        <taxon>Enterobacter</taxon>
        <taxon>Enterobacter cloacae complex</taxon>
    </lineage>
</organism>
<dbReference type="InterPro" id="IPR058163">
    <property type="entry name" value="LysR-type_TF_proteobact-type"/>
</dbReference>
<dbReference type="AlphaFoldDB" id="G8LES3"/>
<dbReference type="KEGG" id="eec:EcWSU1_00006"/>
<dbReference type="HOGENOM" id="CLU_039613_16_0_6"/>
<evidence type="ECO:0000259" key="5">
    <source>
        <dbReference type="PROSITE" id="PS50931"/>
    </source>
</evidence>
<accession>G8LES3</accession>
<evidence type="ECO:0000256" key="2">
    <source>
        <dbReference type="ARBA" id="ARBA00023015"/>
    </source>
</evidence>
<dbReference type="Pfam" id="PF00126">
    <property type="entry name" value="HTH_1"/>
    <property type="match status" value="1"/>
</dbReference>
<dbReference type="InterPro" id="IPR036388">
    <property type="entry name" value="WH-like_DNA-bd_sf"/>
</dbReference>
<dbReference type="SUPFAM" id="SSF46785">
    <property type="entry name" value="Winged helix' DNA-binding domain"/>
    <property type="match status" value="1"/>
</dbReference>
<dbReference type="Gene3D" id="1.10.10.10">
    <property type="entry name" value="Winged helix-like DNA-binding domain superfamily/Winged helix DNA-binding domain"/>
    <property type="match status" value="1"/>
</dbReference>
<evidence type="ECO:0000256" key="3">
    <source>
        <dbReference type="ARBA" id="ARBA00023125"/>
    </source>
</evidence>